<keyword evidence="2" id="KW-1185">Reference proteome</keyword>
<dbReference type="Proteomes" id="UP000614058">
    <property type="component" value="Unassembled WGS sequence"/>
</dbReference>
<evidence type="ECO:0000313" key="2">
    <source>
        <dbReference type="Proteomes" id="UP000614058"/>
    </source>
</evidence>
<evidence type="ECO:0000313" key="1">
    <source>
        <dbReference type="EMBL" id="MBK0395006.1"/>
    </source>
</evidence>
<accession>A0ABS1BNX7</accession>
<dbReference type="RefSeq" id="WP_200520854.1">
    <property type="nucleotide sequence ID" value="NZ_JAEHNZ010000001.1"/>
</dbReference>
<reference evidence="1 2" key="1">
    <citation type="journal article" date="2021" name="Pathogens">
        <title>Isolation and Characterization of Kingella bonacorsii sp. nov., A Novel Kingella Species Detected in a Stable Periodontitis Subject.</title>
        <authorList>
            <person name="Antezack A."/>
            <person name="Boxberger M."/>
            <person name="Rolland C."/>
            <person name="Monnet-Corti V."/>
            <person name="La Scola B."/>
        </authorList>
    </citation>
    <scope>NUCLEOTIDE SEQUENCE [LARGE SCALE GENOMIC DNA]</scope>
    <source>
        <strain evidence="1 2">Marseille-Q4569</strain>
    </source>
</reference>
<protein>
    <submittedName>
        <fullName evidence="1">Uncharacterized protein</fullName>
    </submittedName>
</protein>
<dbReference type="EMBL" id="JAEHNZ010000001">
    <property type="protein sequence ID" value="MBK0395006.1"/>
    <property type="molecule type" value="Genomic_DNA"/>
</dbReference>
<comment type="caution">
    <text evidence="1">The sequence shown here is derived from an EMBL/GenBank/DDBJ whole genome shotgun (WGS) entry which is preliminary data.</text>
</comment>
<proteinExistence type="predicted"/>
<organism evidence="1 2">
    <name type="scientific">Kingella bonacorsii</name>
    <dbReference type="NCBI Taxonomy" id="2796361"/>
    <lineage>
        <taxon>Bacteria</taxon>
        <taxon>Pseudomonadati</taxon>
        <taxon>Pseudomonadota</taxon>
        <taxon>Betaproteobacteria</taxon>
        <taxon>Neisseriales</taxon>
        <taxon>Neisseriaceae</taxon>
        <taxon>Kingella</taxon>
    </lineage>
</organism>
<sequence length="75" mass="8304">MGLGFCGKYLRCERQPENAVVVKPIGSLWSVGGSPTFCLTTRAMLLTVPLGDKLWLYYVFSKDFQATLGWNTKAA</sequence>
<name>A0ABS1BNX7_9NEIS</name>
<gene>
    <name evidence="1" type="ORF">JDW22_00030</name>
</gene>